<proteinExistence type="predicted"/>
<dbReference type="Pfam" id="PF08545">
    <property type="entry name" value="ACP_syn_III"/>
    <property type="match status" value="1"/>
</dbReference>
<sequence>MRFDNVSICSVAHVDAPDRVTSAELERRLAGTMKRLHVPPGLLEGLTGITARRMWPEGTQPSDAATLAGRRALAAAHVDPQRVGILINTSVCRDYVEPSTACLVHAKLGLSPACINFDVGNACLGFLNGMEIVGNMIERGQLDYGLVVDGESSRYVVDQTIARLTGEATDQPSFWANFATLTLGSAGVAMVLTRADLAPSGHRFLGGVTVAATQHSDLCRGQIDRMETHSGDLLNSGLELAQQTWAAAQRELGWNPGALDEYVIHQVSKVHTDKFRAAFEIEPQRLLATYPEYGNVGPAGVPLVLSKAAELGRLHTGDRIALMGIGSGLNCAMAEVVW</sequence>
<feature type="domain" description="Beta-ketoacyl-[acyl-carrier-protein] synthase III N-terminal" evidence="4">
    <location>
        <begin position="117"/>
        <end position="170"/>
    </location>
</feature>
<feature type="domain" description="Beta-ketoacyl-[acyl-carrier-protein] synthase III C-terminal" evidence="3">
    <location>
        <begin position="252"/>
        <end position="335"/>
    </location>
</feature>
<dbReference type="InterPro" id="IPR013751">
    <property type="entry name" value="ACP_syn_III_N"/>
</dbReference>
<dbReference type="RefSeq" id="WP_052551625.1">
    <property type="nucleotide sequence ID" value="NZ_JMCC02000053.1"/>
</dbReference>
<dbReference type="AlphaFoldDB" id="A0A0C1ZWN1"/>
<reference evidence="5 6" key="1">
    <citation type="submission" date="2014-12" db="EMBL/GenBank/DDBJ databases">
        <title>Genome assembly of Enhygromyxa salina DSM 15201.</title>
        <authorList>
            <person name="Sharma G."/>
            <person name="Subramanian S."/>
        </authorList>
    </citation>
    <scope>NUCLEOTIDE SEQUENCE [LARGE SCALE GENOMIC DNA]</scope>
    <source>
        <strain evidence="5 6">DSM 15201</strain>
    </source>
</reference>
<dbReference type="InterPro" id="IPR013747">
    <property type="entry name" value="ACP_syn_III_C"/>
</dbReference>
<dbReference type="NCBIfam" id="NF006720">
    <property type="entry name" value="PRK09258.1"/>
    <property type="match status" value="1"/>
</dbReference>
<keyword evidence="2" id="KW-0012">Acyltransferase</keyword>
<dbReference type="GO" id="GO:0004315">
    <property type="term" value="F:3-oxoacyl-[acyl-carrier-protein] synthase activity"/>
    <property type="evidence" value="ECO:0007669"/>
    <property type="project" value="InterPro"/>
</dbReference>
<dbReference type="Gene3D" id="3.40.47.10">
    <property type="match status" value="2"/>
</dbReference>
<dbReference type="PANTHER" id="PTHR34069:SF3">
    <property type="entry name" value="ACYL-COA:ACYL-COA ALKYLTRANSFERASE"/>
    <property type="match status" value="1"/>
</dbReference>
<dbReference type="Pfam" id="PF08541">
    <property type="entry name" value="ACP_syn_III_C"/>
    <property type="match status" value="1"/>
</dbReference>
<evidence type="ECO:0000313" key="5">
    <source>
        <dbReference type="EMBL" id="KIG15463.1"/>
    </source>
</evidence>
<dbReference type="PANTHER" id="PTHR34069">
    <property type="entry name" value="3-OXOACYL-[ACYL-CARRIER-PROTEIN] SYNTHASE 3"/>
    <property type="match status" value="1"/>
</dbReference>
<gene>
    <name evidence="5" type="ORF">DB30_05580</name>
</gene>
<dbReference type="GO" id="GO:0006633">
    <property type="term" value="P:fatty acid biosynthetic process"/>
    <property type="evidence" value="ECO:0007669"/>
    <property type="project" value="InterPro"/>
</dbReference>
<dbReference type="InterPro" id="IPR016039">
    <property type="entry name" value="Thiolase-like"/>
</dbReference>
<evidence type="ECO:0000313" key="6">
    <source>
        <dbReference type="Proteomes" id="UP000031599"/>
    </source>
</evidence>
<dbReference type="Proteomes" id="UP000031599">
    <property type="component" value="Unassembled WGS sequence"/>
</dbReference>
<protein>
    <submittedName>
        <fullName evidence="5">3-oxoacyl-[ACP] synthase III in alkane synthesis cluster</fullName>
    </submittedName>
</protein>
<name>A0A0C1ZWN1_9BACT</name>
<comment type="caution">
    <text evidence="5">The sequence shown here is derived from an EMBL/GenBank/DDBJ whole genome shotgun (WGS) entry which is preliminary data.</text>
</comment>
<evidence type="ECO:0000256" key="1">
    <source>
        <dbReference type="ARBA" id="ARBA00022679"/>
    </source>
</evidence>
<evidence type="ECO:0000256" key="2">
    <source>
        <dbReference type="ARBA" id="ARBA00023315"/>
    </source>
</evidence>
<evidence type="ECO:0000259" key="4">
    <source>
        <dbReference type="Pfam" id="PF08545"/>
    </source>
</evidence>
<dbReference type="EMBL" id="JMCC02000053">
    <property type="protein sequence ID" value="KIG15463.1"/>
    <property type="molecule type" value="Genomic_DNA"/>
</dbReference>
<accession>A0A0C1ZWN1</accession>
<dbReference type="SUPFAM" id="SSF53901">
    <property type="entry name" value="Thiolase-like"/>
    <property type="match status" value="1"/>
</dbReference>
<evidence type="ECO:0000259" key="3">
    <source>
        <dbReference type="Pfam" id="PF08541"/>
    </source>
</evidence>
<organism evidence="5 6">
    <name type="scientific">Enhygromyxa salina</name>
    <dbReference type="NCBI Taxonomy" id="215803"/>
    <lineage>
        <taxon>Bacteria</taxon>
        <taxon>Pseudomonadati</taxon>
        <taxon>Myxococcota</taxon>
        <taxon>Polyangia</taxon>
        <taxon>Nannocystales</taxon>
        <taxon>Nannocystaceae</taxon>
        <taxon>Enhygromyxa</taxon>
    </lineage>
</organism>
<dbReference type="GO" id="GO:0044550">
    <property type="term" value="P:secondary metabolite biosynthetic process"/>
    <property type="evidence" value="ECO:0007669"/>
    <property type="project" value="TreeGrafter"/>
</dbReference>
<keyword evidence="1" id="KW-0808">Transferase</keyword>